<evidence type="ECO:0000259" key="1">
    <source>
        <dbReference type="Pfam" id="PF20408"/>
    </source>
</evidence>
<feature type="domain" description="KANL3/Tex30 alpha/beta hydrolase-like" evidence="1">
    <location>
        <begin position="12"/>
        <end position="200"/>
    </location>
</feature>
<dbReference type="PANTHER" id="PTHR13136:SF11">
    <property type="entry name" value="TESTIS-EXPRESSED PROTEIN 30"/>
    <property type="match status" value="1"/>
</dbReference>
<dbReference type="InterPro" id="IPR029058">
    <property type="entry name" value="AB_hydrolase_fold"/>
</dbReference>
<protein>
    <submittedName>
        <fullName evidence="2">Alpha/beta hydrolase</fullName>
    </submittedName>
</protein>
<accession>A0A917Z6Q4</accession>
<gene>
    <name evidence="2" type="ORF">GCM10010982_37050</name>
</gene>
<keyword evidence="2" id="KW-0378">Hydrolase</keyword>
<dbReference type="AlphaFoldDB" id="A0A917Z6Q4"/>
<evidence type="ECO:0000313" key="3">
    <source>
        <dbReference type="Proteomes" id="UP000606935"/>
    </source>
</evidence>
<dbReference type="GO" id="GO:0016787">
    <property type="term" value="F:hydrolase activity"/>
    <property type="evidence" value="ECO:0007669"/>
    <property type="project" value="UniProtKB-KW"/>
</dbReference>
<dbReference type="InterPro" id="IPR046879">
    <property type="entry name" value="KANL3/Tex30_Abhydrolase"/>
</dbReference>
<name>A0A917Z6Q4_9ALTE</name>
<comment type="caution">
    <text evidence="2">The sequence shown here is derived from an EMBL/GenBank/DDBJ whole genome shotgun (WGS) entry which is preliminary data.</text>
</comment>
<dbReference type="Proteomes" id="UP000606935">
    <property type="component" value="Unassembled WGS sequence"/>
</dbReference>
<dbReference type="Pfam" id="PF20408">
    <property type="entry name" value="Abhydrolase_11"/>
    <property type="match status" value="1"/>
</dbReference>
<dbReference type="RefSeq" id="WP_188698823.1">
    <property type="nucleotide sequence ID" value="NZ_BMLS01000008.1"/>
</dbReference>
<keyword evidence="3" id="KW-1185">Reference proteome</keyword>
<dbReference type="SUPFAM" id="SSF53474">
    <property type="entry name" value="alpha/beta-Hydrolases"/>
    <property type="match status" value="1"/>
</dbReference>
<reference evidence="2" key="2">
    <citation type="submission" date="2020-09" db="EMBL/GenBank/DDBJ databases">
        <authorList>
            <person name="Sun Q."/>
            <person name="Zhou Y."/>
        </authorList>
    </citation>
    <scope>NUCLEOTIDE SEQUENCE</scope>
    <source>
        <strain evidence="2">CGMCC 1.7086</strain>
    </source>
</reference>
<evidence type="ECO:0000313" key="2">
    <source>
        <dbReference type="EMBL" id="GGO74373.1"/>
    </source>
</evidence>
<reference evidence="2" key="1">
    <citation type="journal article" date="2014" name="Int. J. Syst. Evol. Microbiol.">
        <title>Complete genome sequence of Corynebacterium casei LMG S-19264T (=DSM 44701T), isolated from a smear-ripened cheese.</title>
        <authorList>
            <consortium name="US DOE Joint Genome Institute (JGI-PGF)"/>
            <person name="Walter F."/>
            <person name="Albersmeier A."/>
            <person name="Kalinowski J."/>
            <person name="Ruckert C."/>
        </authorList>
    </citation>
    <scope>NUCLEOTIDE SEQUENCE</scope>
    <source>
        <strain evidence="2">CGMCC 1.7086</strain>
    </source>
</reference>
<proteinExistence type="predicted"/>
<dbReference type="InterPro" id="IPR026555">
    <property type="entry name" value="NSL3/Tex30"/>
</dbReference>
<organism evidence="2 3">
    <name type="scientific">Bowmanella pacifica</name>
    <dbReference type="NCBI Taxonomy" id="502051"/>
    <lineage>
        <taxon>Bacteria</taxon>
        <taxon>Pseudomonadati</taxon>
        <taxon>Pseudomonadota</taxon>
        <taxon>Gammaproteobacteria</taxon>
        <taxon>Alteromonadales</taxon>
        <taxon>Alteromonadaceae</taxon>
        <taxon>Bowmanella</taxon>
    </lineage>
</organism>
<dbReference type="Gene3D" id="3.40.50.1820">
    <property type="entry name" value="alpha/beta hydrolase"/>
    <property type="match status" value="1"/>
</dbReference>
<dbReference type="EMBL" id="BMLS01000008">
    <property type="protein sequence ID" value="GGO74373.1"/>
    <property type="molecule type" value="Genomic_DNA"/>
</dbReference>
<sequence>MILVDKAERPVASLLLAHGAGAGMHSDFMQQMAQRLCQLGIDVYRFNFPYMQQAEQEGKKRPPNPMPVLQDSLRDALDSVPATLPRFIGGKSMGGRVASMLVDELAVSGCLCLGYPFHPPGKPDKLRIAHLQKPGKAVVILQGQRDTFGREAEVADYSLHPRVSVQFVMDGDHSFVPRKASGLTLNDNIQFACEKMADFIGAHI</sequence>
<dbReference type="PANTHER" id="PTHR13136">
    <property type="entry name" value="TESTIS DEVELOPMENT PROTEIN PRTD"/>
    <property type="match status" value="1"/>
</dbReference>